<dbReference type="Gene3D" id="1.20.1250.20">
    <property type="entry name" value="MFS general substrate transporter like domains"/>
    <property type="match status" value="1"/>
</dbReference>
<evidence type="ECO:0000313" key="12">
    <source>
        <dbReference type="Proteomes" id="UP000477779"/>
    </source>
</evidence>
<evidence type="ECO:0000256" key="2">
    <source>
        <dbReference type="ARBA" id="ARBA00022475"/>
    </source>
</evidence>
<feature type="region of interest" description="Disordered" evidence="6">
    <location>
        <begin position="405"/>
        <end position="437"/>
    </location>
</feature>
<dbReference type="InterPro" id="IPR020846">
    <property type="entry name" value="MFS_dom"/>
</dbReference>
<feature type="transmembrane region" description="Helical" evidence="7">
    <location>
        <begin position="96"/>
        <end position="116"/>
    </location>
</feature>
<keyword evidence="4 7" id="KW-1133">Transmembrane helix</keyword>
<dbReference type="PROSITE" id="PS50850">
    <property type="entry name" value="MFS"/>
    <property type="match status" value="1"/>
</dbReference>
<keyword evidence="2" id="KW-1003">Cell membrane</keyword>
<evidence type="ECO:0000313" key="9">
    <source>
        <dbReference type="EMBL" id="NES27934.1"/>
    </source>
</evidence>
<feature type="transmembrane region" description="Helical" evidence="7">
    <location>
        <begin position="381"/>
        <end position="400"/>
    </location>
</feature>
<evidence type="ECO:0000256" key="4">
    <source>
        <dbReference type="ARBA" id="ARBA00022989"/>
    </source>
</evidence>
<feature type="domain" description="Major facilitator superfamily (MFS) profile" evidence="8">
    <location>
        <begin position="6"/>
        <end position="404"/>
    </location>
</feature>
<accession>A0AAJ3DIL7</accession>
<evidence type="ECO:0000259" key="8">
    <source>
        <dbReference type="PROSITE" id="PS50850"/>
    </source>
</evidence>
<keyword evidence="11" id="KW-1185">Reference proteome</keyword>
<protein>
    <submittedName>
        <fullName evidence="9">MFS transporter</fullName>
    </submittedName>
</protein>
<evidence type="ECO:0000256" key="3">
    <source>
        <dbReference type="ARBA" id="ARBA00022692"/>
    </source>
</evidence>
<dbReference type="Proteomes" id="UP000402241">
    <property type="component" value="Chromosome"/>
</dbReference>
<dbReference type="GO" id="GO:0022857">
    <property type="term" value="F:transmembrane transporter activity"/>
    <property type="evidence" value="ECO:0007669"/>
    <property type="project" value="InterPro"/>
</dbReference>
<dbReference type="EMBL" id="CP045309">
    <property type="protein sequence ID" value="QGL47298.1"/>
    <property type="molecule type" value="Genomic_DNA"/>
</dbReference>
<name>A0AAJ3DIL7_9ACTN</name>
<reference evidence="10 11" key="1">
    <citation type="submission" date="2019-10" db="EMBL/GenBank/DDBJ databases">
        <title>Genome Sequence of Micromonospora terminaliae DSM 101760.</title>
        <authorList>
            <person name="Guo L."/>
        </authorList>
    </citation>
    <scope>NUCLEOTIDE SEQUENCE [LARGE SCALE GENOMIC DNA]</scope>
    <source>
        <strain evidence="10 11">DSM 101760</strain>
    </source>
</reference>
<comment type="subcellular location">
    <subcellularLocation>
        <location evidence="1">Cell membrane</location>
        <topology evidence="1">Multi-pass membrane protein</topology>
    </subcellularLocation>
</comment>
<dbReference type="GO" id="GO:0005886">
    <property type="term" value="C:plasma membrane"/>
    <property type="evidence" value="ECO:0007669"/>
    <property type="project" value="UniProtKB-SubCell"/>
</dbReference>
<dbReference type="CDD" id="cd06173">
    <property type="entry name" value="MFS_MefA_like"/>
    <property type="match status" value="1"/>
</dbReference>
<dbReference type="AlphaFoldDB" id="A0AAJ3DIL7"/>
<feature type="transmembrane region" description="Helical" evidence="7">
    <location>
        <begin position="7"/>
        <end position="32"/>
    </location>
</feature>
<dbReference type="Pfam" id="PF07690">
    <property type="entry name" value="MFS_1"/>
    <property type="match status" value="2"/>
</dbReference>
<feature type="transmembrane region" description="Helical" evidence="7">
    <location>
        <begin position="147"/>
        <end position="167"/>
    </location>
</feature>
<dbReference type="EMBL" id="JAAHBZ010000003">
    <property type="protein sequence ID" value="NES27934.1"/>
    <property type="molecule type" value="Genomic_DNA"/>
</dbReference>
<feature type="transmembrane region" description="Helical" evidence="7">
    <location>
        <begin position="230"/>
        <end position="252"/>
    </location>
</feature>
<dbReference type="InterPro" id="IPR011701">
    <property type="entry name" value="MFS"/>
</dbReference>
<evidence type="ECO:0000256" key="5">
    <source>
        <dbReference type="ARBA" id="ARBA00023136"/>
    </source>
</evidence>
<organism evidence="9 12">
    <name type="scientific">Micromonospora terminaliae</name>
    <dbReference type="NCBI Taxonomy" id="1914461"/>
    <lineage>
        <taxon>Bacteria</taxon>
        <taxon>Bacillati</taxon>
        <taxon>Actinomycetota</taxon>
        <taxon>Actinomycetes</taxon>
        <taxon>Micromonosporales</taxon>
        <taxon>Micromonosporaceae</taxon>
        <taxon>Micromonospora</taxon>
    </lineage>
</organism>
<evidence type="ECO:0000313" key="10">
    <source>
        <dbReference type="EMBL" id="QGL47298.1"/>
    </source>
</evidence>
<feature type="transmembrane region" description="Helical" evidence="7">
    <location>
        <begin position="44"/>
        <end position="65"/>
    </location>
</feature>
<feature type="transmembrane region" description="Helical" evidence="7">
    <location>
        <begin position="305"/>
        <end position="330"/>
    </location>
</feature>
<gene>
    <name evidence="9" type="ORF">G3561_10245</name>
    <name evidence="10" type="ORF">GCE86_09795</name>
</gene>
<evidence type="ECO:0000256" key="7">
    <source>
        <dbReference type="SAM" id="Phobius"/>
    </source>
</evidence>
<evidence type="ECO:0000256" key="6">
    <source>
        <dbReference type="SAM" id="MobiDB-lite"/>
    </source>
</evidence>
<keyword evidence="3 7" id="KW-0812">Transmembrane</keyword>
<reference evidence="9 12" key="2">
    <citation type="submission" date="2020-02" db="EMBL/GenBank/DDBJ databases">
        <title>WGS of Micromonospora spp. isolated from hot spring.</title>
        <authorList>
            <person name="Thawai C."/>
        </authorList>
    </citation>
    <scope>NUCLEOTIDE SEQUENCE [LARGE SCALE GENOMIC DNA]</scope>
    <source>
        <strain evidence="9 12">TMS7</strain>
    </source>
</reference>
<evidence type="ECO:0000313" key="11">
    <source>
        <dbReference type="Proteomes" id="UP000402241"/>
    </source>
</evidence>
<proteinExistence type="predicted"/>
<dbReference type="Proteomes" id="UP000477779">
    <property type="component" value="Unassembled WGS sequence"/>
</dbReference>
<dbReference type="PANTHER" id="PTHR23513:SF6">
    <property type="entry name" value="MAJOR FACILITATOR SUPERFAMILY ASSOCIATED DOMAIN-CONTAINING PROTEIN"/>
    <property type="match status" value="1"/>
</dbReference>
<dbReference type="PANTHER" id="PTHR23513">
    <property type="entry name" value="INTEGRAL MEMBRANE EFFLUX PROTEIN-RELATED"/>
    <property type="match status" value="1"/>
</dbReference>
<dbReference type="RefSeq" id="WP_154226649.1">
    <property type="nucleotide sequence ID" value="NZ_CP045309.1"/>
</dbReference>
<dbReference type="SUPFAM" id="SSF103473">
    <property type="entry name" value="MFS general substrate transporter"/>
    <property type="match status" value="1"/>
</dbReference>
<dbReference type="InterPro" id="IPR036259">
    <property type="entry name" value="MFS_trans_sf"/>
</dbReference>
<evidence type="ECO:0000256" key="1">
    <source>
        <dbReference type="ARBA" id="ARBA00004651"/>
    </source>
</evidence>
<sequence>MLRTPGLLALFVAKLLSTFGSWLTLLALPWFVLVTTGSPVKMSAVLAAEFLGVVTLGLPSGRVVARLGVRRTMLICDAARVPLMALIPLLHQAGWLSLPALLVVSFSLGVFTAPYVSSQRLILADLLGPTRGTDEKLLARANSLIDGATRVAALAGPALGGLLIALLGPAQVLWIDAGTYLISYLILAFFVRPPAPVVADTNRASPRASDERAATFAGLRHALRHRALRLFVLALTLVTTSVPAVFICLQVLVMDELGGDPRTLGLLTGANGAGLAIGSLVAVAGLGRMNNTALTGAAMLQCAPLWLLLVDHALAVAGGLFLVGLATPLLAATVNTRVTLRTPAPIRPHVMTAVTTTENLAAFVGYTAAGPALQLSGLRTVLAVIATLAALGAITFAMALRADDSPPALPNQRPREPRRHRRTPAIHEPATGTERNP</sequence>
<keyword evidence="5 7" id="KW-0472">Membrane</keyword>
<feature type="transmembrane region" description="Helical" evidence="7">
    <location>
        <begin position="264"/>
        <end position="284"/>
    </location>
</feature>